<keyword evidence="5" id="KW-1185">Reference proteome</keyword>
<dbReference type="Proteomes" id="UP000426027">
    <property type="component" value="Chromosome"/>
</dbReference>
<reference evidence="4 5" key="1">
    <citation type="submission" date="2019-11" db="EMBL/GenBank/DDBJ databases">
        <authorList>
            <person name="Im W.T."/>
        </authorList>
    </citation>
    <scope>NUCLEOTIDE SEQUENCE [LARGE SCALE GENOMIC DNA]</scope>
    <source>
        <strain evidence="4 5">SB-02</strain>
    </source>
</reference>
<dbReference type="KEGG" id="fls:GLV81_16285"/>
<dbReference type="Pfam" id="PF00072">
    <property type="entry name" value="Response_reg"/>
    <property type="match status" value="1"/>
</dbReference>
<dbReference type="InterPro" id="IPR001789">
    <property type="entry name" value="Sig_transdc_resp-reg_receiver"/>
</dbReference>
<evidence type="ECO:0000313" key="4">
    <source>
        <dbReference type="EMBL" id="QGW29455.1"/>
    </source>
</evidence>
<dbReference type="Pfam" id="PF04397">
    <property type="entry name" value="LytTR"/>
    <property type="match status" value="1"/>
</dbReference>
<dbReference type="AlphaFoldDB" id="A0A6I6GLU0"/>
<dbReference type="EMBL" id="CP046566">
    <property type="protein sequence ID" value="QGW29455.1"/>
    <property type="molecule type" value="Genomic_DNA"/>
</dbReference>
<evidence type="ECO:0000313" key="5">
    <source>
        <dbReference type="Proteomes" id="UP000426027"/>
    </source>
</evidence>
<accession>A0A6I6GLU0</accession>
<dbReference type="PANTHER" id="PTHR37299:SF1">
    <property type="entry name" value="STAGE 0 SPORULATION PROTEIN A HOMOLOG"/>
    <property type="match status" value="1"/>
</dbReference>
<sequence length="226" mass="25905">MRLTQTFRNVHEAMAYLQSNKVDLVFLDVQMPGLSGITLANNLKGKTPVILLTAYDTYAVEAYGLDVLDYLLKPVAFDRFLQSCFKAYEWYNRSGQPVNATLANRTVMDAGMYGADSDPRFLFVHVDYNLVRIELNDILYIEAFKDYVKIFLESSARPVVTRMSMKVLEERLGHFHFVRIHKSYIVSLTKITALQKGLVSMGRQELPISEGFRDKLSESIKRMNVL</sequence>
<feature type="domain" description="Response regulatory" evidence="2">
    <location>
        <begin position="1"/>
        <end position="88"/>
    </location>
</feature>
<evidence type="ECO:0000256" key="1">
    <source>
        <dbReference type="PROSITE-ProRule" id="PRU00169"/>
    </source>
</evidence>
<gene>
    <name evidence="4" type="ORF">GLV81_16285</name>
</gene>
<evidence type="ECO:0000259" key="2">
    <source>
        <dbReference type="PROSITE" id="PS50110"/>
    </source>
</evidence>
<dbReference type="SMART" id="SM00448">
    <property type="entry name" value="REC"/>
    <property type="match status" value="1"/>
</dbReference>
<dbReference type="RefSeq" id="WP_157479807.1">
    <property type="nucleotide sequence ID" value="NZ_CP046566.1"/>
</dbReference>
<protein>
    <submittedName>
        <fullName evidence="4">Response regulator</fullName>
    </submittedName>
</protein>
<dbReference type="PROSITE" id="PS50930">
    <property type="entry name" value="HTH_LYTTR"/>
    <property type="match status" value="1"/>
</dbReference>
<evidence type="ECO:0000259" key="3">
    <source>
        <dbReference type="PROSITE" id="PS50930"/>
    </source>
</evidence>
<keyword evidence="1" id="KW-0597">Phosphoprotein</keyword>
<name>A0A6I6GLU0_9BACT</name>
<dbReference type="SMART" id="SM00850">
    <property type="entry name" value="LytTR"/>
    <property type="match status" value="1"/>
</dbReference>
<feature type="domain" description="HTH LytTR-type" evidence="3">
    <location>
        <begin position="126"/>
        <end position="222"/>
    </location>
</feature>
<dbReference type="InterPro" id="IPR046947">
    <property type="entry name" value="LytR-like"/>
</dbReference>
<dbReference type="SUPFAM" id="SSF52172">
    <property type="entry name" value="CheY-like"/>
    <property type="match status" value="1"/>
</dbReference>
<dbReference type="PANTHER" id="PTHR37299">
    <property type="entry name" value="TRANSCRIPTIONAL REGULATOR-RELATED"/>
    <property type="match status" value="1"/>
</dbReference>
<organism evidence="4 5">
    <name type="scientific">Phnomibacter ginsenosidimutans</name>
    <dbReference type="NCBI Taxonomy" id="2676868"/>
    <lineage>
        <taxon>Bacteria</taxon>
        <taxon>Pseudomonadati</taxon>
        <taxon>Bacteroidota</taxon>
        <taxon>Chitinophagia</taxon>
        <taxon>Chitinophagales</taxon>
        <taxon>Chitinophagaceae</taxon>
        <taxon>Phnomibacter</taxon>
    </lineage>
</organism>
<dbReference type="Gene3D" id="3.40.50.2300">
    <property type="match status" value="1"/>
</dbReference>
<dbReference type="InterPro" id="IPR011006">
    <property type="entry name" value="CheY-like_superfamily"/>
</dbReference>
<dbReference type="GO" id="GO:0000156">
    <property type="term" value="F:phosphorelay response regulator activity"/>
    <property type="evidence" value="ECO:0007669"/>
    <property type="project" value="InterPro"/>
</dbReference>
<proteinExistence type="predicted"/>
<dbReference type="PROSITE" id="PS50110">
    <property type="entry name" value="RESPONSE_REGULATORY"/>
    <property type="match status" value="1"/>
</dbReference>
<dbReference type="Gene3D" id="2.40.50.1020">
    <property type="entry name" value="LytTr DNA-binding domain"/>
    <property type="match status" value="1"/>
</dbReference>
<dbReference type="InterPro" id="IPR007492">
    <property type="entry name" value="LytTR_DNA-bd_dom"/>
</dbReference>
<feature type="modified residue" description="4-aspartylphosphate" evidence="1">
    <location>
        <position position="28"/>
    </location>
</feature>
<dbReference type="GO" id="GO:0003677">
    <property type="term" value="F:DNA binding"/>
    <property type="evidence" value="ECO:0007669"/>
    <property type="project" value="InterPro"/>
</dbReference>